<evidence type="ECO:0000259" key="1">
    <source>
        <dbReference type="Pfam" id="PF13302"/>
    </source>
</evidence>
<dbReference type="Gene3D" id="3.40.630.30">
    <property type="match status" value="1"/>
</dbReference>
<protein>
    <submittedName>
        <fullName evidence="2">GNAT family N-acetyltransferase</fullName>
    </submittedName>
</protein>
<feature type="domain" description="N-acetyltransferase" evidence="1">
    <location>
        <begin position="35"/>
        <end position="164"/>
    </location>
</feature>
<evidence type="ECO:0000313" key="3">
    <source>
        <dbReference type="Proteomes" id="UP000534870"/>
    </source>
</evidence>
<dbReference type="InterPro" id="IPR016181">
    <property type="entry name" value="Acyl_CoA_acyltransferase"/>
</dbReference>
<organism evidence="2 3">
    <name type="scientific">Nguyenibacter vanlangensis</name>
    <dbReference type="NCBI Taxonomy" id="1216886"/>
    <lineage>
        <taxon>Bacteria</taxon>
        <taxon>Pseudomonadati</taxon>
        <taxon>Pseudomonadota</taxon>
        <taxon>Alphaproteobacteria</taxon>
        <taxon>Acetobacterales</taxon>
        <taxon>Acetobacteraceae</taxon>
        <taxon>Nguyenibacter</taxon>
    </lineage>
</organism>
<keyword evidence="2" id="KW-0808">Transferase</keyword>
<dbReference type="Pfam" id="PF13302">
    <property type="entry name" value="Acetyltransf_3"/>
    <property type="match status" value="1"/>
</dbReference>
<dbReference type="Proteomes" id="UP000534870">
    <property type="component" value="Unassembled WGS sequence"/>
</dbReference>
<proteinExistence type="predicted"/>
<dbReference type="RefSeq" id="WP_176638576.1">
    <property type="nucleotide sequence ID" value="NZ_JABXXP010000004.1"/>
</dbReference>
<comment type="caution">
    <text evidence="2">The sequence shown here is derived from an EMBL/GenBank/DDBJ whole genome shotgun (WGS) entry which is preliminary data.</text>
</comment>
<dbReference type="EMBL" id="JABXXP010000004">
    <property type="protein sequence ID" value="NVN09779.1"/>
    <property type="molecule type" value="Genomic_DNA"/>
</dbReference>
<sequence>MNCTSAMRVNDMGGSVTGLAVKRWRHLETSRREVTQETARLISEWLEPKTVHQWLDFGGGRQTYTPQGMHIASRSPANMIRVVTTEPDGRPIGVVALAHINTVFGTAMIWGLRPRLRPPARTNMAREMRALMREAFETLDLRSVHAFVADGNTISCAGMLAAGFVDVGRQRQCHVIDGEVYDRILFDITREEFFDQERELEAEQAEAMLQEMAL</sequence>
<reference evidence="2 3" key="1">
    <citation type="submission" date="2020-06" db="EMBL/GenBank/DDBJ databases">
        <title>Description of novel acetic acid bacteria.</title>
        <authorList>
            <person name="Sombolestani A."/>
        </authorList>
    </citation>
    <scope>NUCLEOTIDE SEQUENCE [LARGE SCALE GENOMIC DNA]</scope>
    <source>
        <strain evidence="2 3">LMG 31431</strain>
    </source>
</reference>
<name>A0A7Y7ISX3_9PROT</name>
<accession>A0A7Y7ISX3</accession>
<evidence type="ECO:0000313" key="2">
    <source>
        <dbReference type="EMBL" id="NVN09779.1"/>
    </source>
</evidence>
<dbReference type="InterPro" id="IPR000182">
    <property type="entry name" value="GNAT_dom"/>
</dbReference>
<gene>
    <name evidence="2" type="ORF">HUK84_01220</name>
</gene>
<dbReference type="AlphaFoldDB" id="A0A7Y7ISX3"/>
<dbReference type="GO" id="GO:0016747">
    <property type="term" value="F:acyltransferase activity, transferring groups other than amino-acyl groups"/>
    <property type="evidence" value="ECO:0007669"/>
    <property type="project" value="InterPro"/>
</dbReference>
<dbReference type="SUPFAM" id="SSF55729">
    <property type="entry name" value="Acyl-CoA N-acyltransferases (Nat)"/>
    <property type="match status" value="1"/>
</dbReference>